<dbReference type="GeneID" id="59339581"/>
<dbReference type="RefSeq" id="XP_037224975.1">
    <property type="nucleotide sequence ID" value="XM_037357065.1"/>
</dbReference>
<sequence>MLPQQIIFTRRSFSSPFLQSIRAAHNSTTLGIVTLLAPSSFILVAGCPSSDSLSTANSFPFPLPVKRAAIGLAFLRIRFQRFSSAFALETSWTLRFNAARLAAATCYQQWFTKLRNTTSHL</sequence>
<dbReference type="Proteomes" id="UP000636479">
    <property type="component" value="Unassembled WGS sequence"/>
</dbReference>
<keyword evidence="2" id="KW-1185">Reference proteome</keyword>
<evidence type="ECO:0000313" key="2">
    <source>
        <dbReference type="Proteomes" id="UP000636479"/>
    </source>
</evidence>
<proteinExistence type="predicted"/>
<organism evidence="1 2">
    <name type="scientific">Mycena indigotica</name>
    <dbReference type="NCBI Taxonomy" id="2126181"/>
    <lineage>
        <taxon>Eukaryota</taxon>
        <taxon>Fungi</taxon>
        <taxon>Dikarya</taxon>
        <taxon>Basidiomycota</taxon>
        <taxon>Agaricomycotina</taxon>
        <taxon>Agaricomycetes</taxon>
        <taxon>Agaricomycetidae</taxon>
        <taxon>Agaricales</taxon>
        <taxon>Marasmiineae</taxon>
        <taxon>Mycenaceae</taxon>
        <taxon>Mycena</taxon>
    </lineage>
</organism>
<evidence type="ECO:0000313" key="1">
    <source>
        <dbReference type="EMBL" id="KAF7314952.1"/>
    </source>
</evidence>
<protein>
    <submittedName>
        <fullName evidence="1">Uncharacterized protein</fullName>
    </submittedName>
</protein>
<reference evidence="1" key="1">
    <citation type="submission" date="2020-05" db="EMBL/GenBank/DDBJ databases">
        <title>Mycena genomes resolve the evolution of fungal bioluminescence.</title>
        <authorList>
            <person name="Tsai I.J."/>
        </authorList>
    </citation>
    <scope>NUCLEOTIDE SEQUENCE</scope>
    <source>
        <strain evidence="1">171206Taipei</strain>
    </source>
</reference>
<comment type="caution">
    <text evidence="1">The sequence shown here is derived from an EMBL/GenBank/DDBJ whole genome shotgun (WGS) entry which is preliminary data.</text>
</comment>
<dbReference type="EMBL" id="JACAZF010000001">
    <property type="protein sequence ID" value="KAF7314952.1"/>
    <property type="molecule type" value="Genomic_DNA"/>
</dbReference>
<accession>A0A8H6TE09</accession>
<gene>
    <name evidence="1" type="ORF">MIND_00009200</name>
</gene>
<dbReference type="AlphaFoldDB" id="A0A8H6TE09"/>
<name>A0A8H6TE09_9AGAR</name>